<reference evidence="1 2" key="1">
    <citation type="submission" date="2022-02" db="EMBL/GenBank/DDBJ databases">
        <title>Comparative genomics of the first Antarctic Pseudomonas spp. capable of biotransforming 2,4,6-Trinitrotoluene.</title>
        <authorList>
            <person name="Cabrera M.A."/>
            <person name="Marquez S.L."/>
            <person name="Perez-Donoso J.M."/>
        </authorList>
    </citation>
    <scope>NUCLEOTIDE SEQUENCE [LARGE SCALE GENOMIC DNA]</scope>
    <source>
        <strain evidence="1 2">TNT19</strain>
    </source>
</reference>
<dbReference type="EMBL" id="JAKNRW010000001">
    <property type="protein sequence ID" value="MCK1788684.1"/>
    <property type="molecule type" value="Genomic_DNA"/>
</dbReference>
<evidence type="ECO:0000313" key="2">
    <source>
        <dbReference type="Proteomes" id="UP001299876"/>
    </source>
</evidence>
<name>A0ABT0EST1_9PSED</name>
<proteinExistence type="predicted"/>
<gene>
    <name evidence="1" type="ORF">L9059_00455</name>
</gene>
<protein>
    <submittedName>
        <fullName evidence="1">Uncharacterized protein</fullName>
    </submittedName>
</protein>
<organism evidence="1 2">
    <name type="scientific">Pseudomonas violetae</name>
    <dbReference type="NCBI Taxonomy" id="2915813"/>
    <lineage>
        <taxon>Bacteria</taxon>
        <taxon>Pseudomonadati</taxon>
        <taxon>Pseudomonadota</taxon>
        <taxon>Gammaproteobacteria</taxon>
        <taxon>Pseudomonadales</taxon>
        <taxon>Pseudomonadaceae</taxon>
        <taxon>Pseudomonas</taxon>
    </lineage>
</organism>
<dbReference type="Proteomes" id="UP001299876">
    <property type="component" value="Unassembled WGS sequence"/>
</dbReference>
<sequence length="152" mass="17958">MRESVRMERYAQRAIEVRRKAEDPNRRIGEFLMIQYLAQGEHLCDALKKMSPMERQIYIAQHTELLVSSDGAEGMNVVWCPNSQVITHRLLSVEMRKEFEGRHYLSTWMRRVHPNDHNALRGFLNDRLEQRVAQRLHQKNQLTLSFPEAKAS</sequence>
<evidence type="ECO:0000313" key="1">
    <source>
        <dbReference type="EMBL" id="MCK1788684.1"/>
    </source>
</evidence>
<comment type="caution">
    <text evidence="1">The sequence shown here is derived from an EMBL/GenBank/DDBJ whole genome shotgun (WGS) entry which is preliminary data.</text>
</comment>
<accession>A0ABT0EST1</accession>
<keyword evidence="2" id="KW-1185">Reference proteome</keyword>
<dbReference type="RefSeq" id="WP_247285624.1">
    <property type="nucleotide sequence ID" value="NZ_JAKNRW010000001.1"/>
</dbReference>